<keyword evidence="2 4" id="KW-0863">Zinc-finger</keyword>
<dbReference type="PANTHER" id="PTHR25465">
    <property type="entry name" value="B-BOX DOMAIN CONTAINING"/>
    <property type="match status" value="1"/>
</dbReference>
<feature type="domain" description="B30.2/SPRY" evidence="6">
    <location>
        <begin position="269"/>
        <end position="462"/>
    </location>
</feature>
<gene>
    <name evidence="7" type="ORF">RIMI_LOCUS9078281</name>
</gene>
<dbReference type="CDD" id="cd19769">
    <property type="entry name" value="Bbox2_TRIM16-like"/>
    <property type="match status" value="1"/>
</dbReference>
<dbReference type="InterPro" id="IPR003879">
    <property type="entry name" value="Butyrophylin_SPRY"/>
</dbReference>
<name>A0ABN9LGP4_9NEOB</name>
<accession>A0ABN9LGP4</accession>
<dbReference type="CDD" id="cd12891">
    <property type="entry name" value="SPRY_PRY_C-I_2"/>
    <property type="match status" value="1"/>
</dbReference>
<dbReference type="SMART" id="SM00336">
    <property type="entry name" value="BBOX"/>
    <property type="match status" value="1"/>
</dbReference>
<dbReference type="PROSITE" id="PS50119">
    <property type="entry name" value="ZF_BBOX"/>
    <property type="match status" value="1"/>
</dbReference>
<dbReference type="SUPFAM" id="SSF57845">
    <property type="entry name" value="B-box zinc-binding domain"/>
    <property type="match status" value="1"/>
</dbReference>
<keyword evidence="3" id="KW-0862">Zinc</keyword>
<keyword evidence="8" id="KW-1185">Reference proteome</keyword>
<dbReference type="InterPro" id="IPR043136">
    <property type="entry name" value="B30.2/SPRY_sf"/>
</dbReference>
<evidence type="ECO:0000259" key="5">
    <source>
        <dbReference type="PROSITE" id="PS50119"/>
    </source>
</evidence>
<dbReference type="SUPFAM" id="SSF49899">
    <property type="entry name" value="Concanavalin A-like lectins/glucanases"/>
    <property type="match status" value="1"/>
</dbReference>
<dbReference type="Gene3D" id="4.10.830.40">
    <property type="match status" value="1"/>
</dbReference>
<dbReference type="SMART" id="SM00449">
    <property type="entry name" value="SPRY"/>
    <property type="match status" value="1"/>
</dbReference>
<dbReference type="Pfam" id="PF00643">
    <property type="entry name" value="zf-B_box"/>
    <property type="match status" value="1"/>
</dbReference>
<keyword evidence="1" id="KW-0479">Metal-binding</keyword>
<evidence type="ECO:0000256" key="2">
    <source>
        <dbReference type="ARBA" id="ARBA00022771"/>
    </source>
</evidence>
<sequence length="463" mass="52281">MSCPKCRRKCSADALSRVNFNLGNIAEYYKSVKGCQRPEEVPCSFCILFPSTAARTCLHCEASFCRQHLELHSRSKEHILVDPTTSIRSRKCYIHNEIFKYYCVNDQACICPSCCLSGHKDHDIGPLDQAVQREKHHLITILQGLKAEWASCKETEAVSRSIFYSKEKSLTQVKRDFEGMHNDLRDRILEAHVDVMKEVCRHLREVAKQVCGEMNSVRKTAAEMSLDVDEASSTTMDLFSTSAEAATAGRYIDRLLISLLLQKGINDVSDSLPLFLSSKLFHLQYKVDLLLKVETASNYLSLSADLRGLSYSMENIHRETTPSQFKPSQVISVESFASGRHFWEVKTSKLGVKAVGIAYPTMERSGLKAFLGYNEKSWCLIWSPNCIEVYHNSDCTQIESDDGAVRGVGVFLDCEAGRLSFYRLSGKVRRLHTISASFTEPLHAAFYVVNGWIKINPPMKQNK</sequence>
<dbReference type="Pfam" id="PF00622">
    <property type="entry name" value="SPRY"/>
    <property type="match status" value="1"/>
</dbReference>
<dbReference type="EMBL" id="CAUEEQ010018527">
    <property type="protein sequence ID" value="CAJ0940931.1"/>
    <property type="molecule type" value="Genomic_DNA"/>
</dbReference>
<reference evidence="7" key="1">
    <citation type="submission" date="2023-07" db="EMBL/GenBank/DDBJ databases">
        <authorList>
            <person name="Stuckert A."/>
        </authorList>
    </citation>
    <scope>NUCLEOTIDE SEQUENCE</scope>
</reference>
<dbReference type="PRINTS" id="PR01407">
    <property type="entry name" value="BUTYPHLNCDUF"/>
</dbReference>
<evidence type="ECO:0000313" key="7">
    <source>
        <dbReference type="EMBL" id="CAJ0940931.1"/>
    </source>
</evidence>
<dbReference type="PANTHER" id="PTHR25465:SF41">
    <property type="entry name" value="E3 UBIQUITIN-PROTEIN LIGASE RNF135"/>
    <property type="match status" value="1"/>
</dbReference>
<evidence type="ECO:0000256" key="4">
    <source>
        <dbReference type="PROSITE-ProRule" id="PRU00024"/>
    </source>
</evidence>
<dbReference type="Gene3D" id="2.60.120.920">
    <property type="match status" value="1"/>
</dbReference>
<proteinExistence type="predicted"/>
<dbReference type="InterPro" id="IPR013320">
    <property type="entry name" value="ConA-like_dom_sf"/>
</dbReference>
<comment type="caution">
    <text evidence="7">The sequence shown here is derived from an EMBL/GenBank/DDBJ whole genome shotgun (WGS) entry which is preliminary data.</text>
</comment>
<dbReference type="InterPro" id="IPR001870">
    <property type="entry name" value="B30.2/SPRY"/>
</dbReference>
<evidence type="ECO:0000256" key="1">
    <source>
        <dbReference type="ARBA" id="ARBA00022723"/>
    </source>
</evidence>
<organism evidence="7 8">
    <name type="scientific">Ranitomeya imitator</name>
    <name type="common">mimic poison frog</name>
    <dbReference type="NCBI Taxonomy" id="111125"/>
    <lineage>
        <taxon>Eukaryota</taxon>
        <taxon>Metazoa</taxon>
        <taxon>Chordata</taxon>
        <taxon>Craniata</taxon>
        <taxon>Vertebrata</taxon>
        <taxon>Euteleostomi</taxon>
        <taxon>Amphibia</taxon>
        <taxon>Batrachia</taxon>
        <taxon>Anura</taxon>
        <taxon>Neobatrachia</taxon>
        <taxon>Hyloidea</taxon>
        <taxon>Dendrobatidae</taxon>
        <taxon>Dendrobatinae</taxon>
        <taxon>Ranitomeya</taxon>
    </lineage>
</organism>
<dbReference type="Proteomes" id="UP001176940">
    <property type="component" value="Unassembled WGS sequence"/>
</dbReference>
<dbReference type="InterPro" id="IPR051051">
    <property type="entry name" value="E3_ubiq-ligase_TRIM/RNF"/>
</dbReference>
<dbReference type="PROSITE" id="PS50188">
    <property type="entry name" value="B302_SPRY"/>
    <property type="match status" value="1"/>
</dbReference>
<dbReference type="Gene3D" id="3.30.160.60">
    <property type="entry name" value="Classic Zinc Finger"/>
    <property type="match status" value="1"/>
</dbReference>
<evidence type="ECO:0000313" key="8">
    <source>
        <dbReference type="Proteomes" id="UP001176940"/>
    </source>
</evidence>
<dbReference type="InterPro" id="IPR003877">
    <property type="entry name" value="SPRY_dom"/>
</dbReference>
<evidence type="ECO:0000259" key="6">
    <source>
        <dbReference type="PROSITE" id="PS50188"/>
    </source>
</evidence>
<protein>
    <submittedName>
        <fullName evidence="7">Uncharacterized protein</fullName>
    </submittedName>
</protein>
<dbReference type="InterPro" id="IPR000315">
    <property type="entry name" value="Znf_B-box"/>
</dbReference>
<evidence type="ECO:0000256" key="3">
    <source>
        <dbReference type="ARBA" id="ARBA00022833"/>
    </source>
</evidence>
<feature type="domain" description="B box-type" evidence="5">
    <location>
        <begin position="87"/>
        <end position="127"/>
    </location>
</feature>